<feature type="compositionally biased region" description="Basic and acidic residues" evidence="1">
    <location>
        <begin position="277"/>
        <end position="289"/>
    </location>
</feature>
<evidence type="ECO:0000256" key="1">
    <source>
        <dbReference type="SAM" id="MobiDB-lite"/>
    </source>
</evidence>
<gene>
    <name evidence="2" type="ORF">SAMN05444817_10773</name>
</gene>
<proteinExistence type="predicted"/>
<dbReference type="Proteomes" id="UP000186292">
    <property type="component" value="Unassembled WGS sequence"/>
</dbReference>
<sequence>MLETWVLDHPDYGCIEVRSGFDKDFLADDPDWPGELPEKFKGDPDAGKRAPADAKPWTRLGEFTKNPPLRLQVIVDGKVQHQYESLEQGTARIPLRGPGKKDKLEVLVNLGTERSKPHLRLVANTFKDILQVEFRAGSTIVEFDPPAGSRGERRREMMQSSPLRRTAIPIVEGIGKSGWAIAVLLLSPLVGRFLDWLSQFLPDWELPDFTLPHVDLPVPNLPQVTLPTPNIALPNLPSLPPLPEWVDLLMEYSKIWVPIVVGIVVGVIALRNYRKSEAEKEQWREKRASADTAEARPYSRHGRPGRTDGDSAKETNPYRPKD</sequence>
<reference evidence="3" key="1">
    <citation type="submission" date="2017-01" db="EMBL/GenBank/DDBJ databases">
        <authorList>
            <person name="Varghese N."/>
            <person name="Submissions S."/>
        </authorList>
    </citation>
    <scope>NUCLEOTIDE SEQUENCE [LARGE SCALE GENOMIC DNA]</scope>
    <source>
        <strain evidence="3">DSM 44531</strain>
    </source>
</reference>
<dbReference type="EMBL" id="FTOF01000007">
    <property type="protein sequence ID" value="SIS48437.1"/>
    <property type="molecule type" value="Genomic_DNA"/>
</dbReference>
<dbReference type="RefSeq" id="WP_076599416.1">
    <property type="nucleotide sequence ID" value="NZ_CP046976.1"/>
</dbReference>
<dbReference type="OrthoDB" id="4424087at2"/>
<dbReference type="STRING" id="1161099.SAMN05444817_10773"/>
<protein>
    <submittedName>
        <fullName evidence="2">Uncharacterized protein</fullName>
    </submittedName>
</protein>
<feature type="region of interest" description="Disordered" evidence="1">
    <location>
        <begin position="32"/>
        <end position="53"/>
    </location>
</feature>
<keyword evidence="3" id="KW-1185">Reference proteome</keyword>
<evidence type="ECO:0000313" key="2">
    <source>
        <dbReference type="EMBL" id="SIS48437.1"/>
    </source>
</evidence>
<name>A0A1N7JGI8_9CORY</name>
<feature type="compositionally biased region" description="Basic and acidic residues" evidence="1">
    <location>
        <begin position="36"/>
        <end position="52"/>
    </location>
</feature>
<accession>A0A1N7JGI8</accession>
<organism evidence="2 3">
    <name type="scientific">Corynebacterium appendicis CIP 107643</name>
    <dbReference type="NCBI Taxonomy" id="1161099"/>
    <lineage>
        <taxon>Bacteria</taxon>
        <taxon>Bacillati</taxon>
        <taxon>Actinomycetota</taxon>
        <taxon>Actinomycetes</taxon>
        <taxon>Mycobacteriales</taxon>
        <taxon>Corynebacteriaceae</taxon>
        <taxon>Corynebacterium</taxon>
    </lineage>
</organism>
<evidence type="ECO:0000313" key="3">
    <source>
        <dbReference type="Proteomes" id="UP000186292"/>
    </source>
</evidence>
<feature type="region of interest" description="Disordered" evidence="1">
    <location>
        <begin position="277"/>
        <end position="322"/>
    </location>
</feature>
<dbReference type="AlphaFoldDB" id="A0A1N7JGI8"/>